<evidence type="ECO:0000313" key="1">
    <source>
        <dbReference type="EMBL" id="NDU97503.1"/>
    </source>
</evidence>
<dbReference type="Proteomes" id="UP000474175">
    <property type="component" value="Unassembled WGS sequence"/>
</dbReference>
<dbReference type="PANTHER" id="PTHR38436:SF1">
    <property type="entry name" value="ESTER CYCLASE"/>
    <property type="match status" value="1"/>
</dbReference>
<gene>
    <name evidence="1" type="ORF">GK108_21650</name>
</gene>
<dbReference type="Pfam" id="PF07366">
    <property type="entry name" value="SnoaL"/>
    <property type="match status" value="1"/>
</dbReference>
<reference evidence="1 2" key="1">
    <citation type="submission" date="2020-02" db="EMBL/GenBank/DDBJ databases">
        <title>Draft genome sequence of two Spirosoma agri KCTC 52727 and Spirosoma terrae KCTC 52035.</title>
        <authorList>
            <person name="Rojas J."/>
            <person name="Ambika Manirajan B."/>
            <person name="Suarez C."/>
            <person name="Ratering S."/>
            <person name="Schnell S."/>
        </authorList>
    </citation>
    <scope>NUCLEOTIDE SEQUENCE [LARGE SCALE GENOMIC DNA]</scope>
    <source>
        <strain evidence="1 2">KCTC 52035</strain>
    </source>
</reference>
<dbReference type="PANTHER" id="PTHR38436">
    <property type="entry name" value="POLYKETIDE CYCLASE SNOAL-LIKE DOMAIN"/>
    <property type="match status" value="1"/>
</dbReference>
<dbReference type="EMBL" id="JAAFZH010000011">
    <property type="protein sequence ID" value="NDU97503.1"/>
    <property type="molecule type" value="Genomic_DNA"/>
</dbReference>
<dbReference type="RefSeq" id="WP_163953001.1">
    <property type="nucleotide sequence ID" value="NZ_JAAFZH010000011.1"/>
</dbReference>
<evidence type="ECO:0000313" key="2">
    <source>
        <dbReference type="Proteomes" id="UP000474175"/>
    </source>
</evidence>
<accession>A0A6L9LF54</accession>
<dbReference type="AlphaFoldDB" id="A0A6L9LF54"/>
<name>A0A6L9LF54_9BACT</name>
<dbReference type="SUPFAM" id="SSF54427">
    <property type="entry name" value="NTF2-like"/>
    <property type="match status" value="1"/>
</dbReference>
<organism evidence="1 2">
    <name type="scientific">Spirosoma terrae</name>
    <dbReference type="NCBI Taxonomy" id="1968276"/>
    <lineage>
        <taxon>Bacteria</taxon>
        <taxon>Pseudomonadati</taxon>
        <taxon>Bacteroidota</taxon>
        <taxon>Cytophagia</taxon>
        <taxon>Cytophagales</taxon>
        <taxon>Cytophagaceae</taxon>
        <taxon>Spirosoma</taxon>
    </lineage>
</organism>
<proteinExistence type="predicted"/>
<dbReference type="GO" id="GO:0030638">
    <property type="term" value="P:polyketide metabolic process"/>
    <property type="evidence" value="ECO:0007669"/>
    <property type="project" value="InterPro"/>
</dbReference>
<dbReference type="InterPro" id="IPR009959">
    <property type="entry name" value="Cyclase_SnoaL-like"/>
</dbReference>
<sequence>MDINQINQVAIRFIEEVWNQQRFDKLDDYLHTAYVDHSLPTVLSPDRLGLVRWIQATSQSFVHRTSVEDQVSEGNKTILKVKMSMTHIGSWRGIDPTGAQVMTEGYRFYRFQDGKIIEHWAEINGSQLESQLKQLGLTGCKMPD</sequence>
<protein>
    <submittedName>
        <fullName evidence="1">Ester cyclase</fullName>
    </submittedName>
</protein>
<keyword evidence="2" id="KW-1185">Reference proteome</keyword>
<comment type="caution">
    <text evidence="1">The sequence shown here is derived from an EMBL/GenBank/DDBJ whole genome shotgun (WGS) entry which is preliminary data.</text>
</comment>
<dbReference type="Gene3D" id="3.10.450.50">
    <property type="match status" value="1"/>
</dbReference>
<dbReference type="InterPro" id="IPR032710">
    <property type="entry name" value="NTF2-like_dom_sf"/>
</dbReference>